<comment type="caution">
    <text evidence="2">The sequence shown here is derived from an EMBL/GenBank/DDBJ whole genome shotgun (WGS) entry which is preliminary data.</text>
</comment>
<proteinExistence type="predicted"/>
<evidence type="ECO:0000313" key="2">
    <source>
        <dbReference type="EMBL" id="CAK9147897.1"/>
    </source>
</evidence>
<dbReference type="AlphaFoldDB" id="A0ABC8S0R9"/>
<evidence type="ECO:0000256" key="1">
    <source>
        <dbReference type="SAM" id="MobiDB-lite"/>
    </source>
</evidence>
<evidence type="ECO:0000313" key="3">
    <source>
        <dbReference type="Proteomes" id="UP001642360"/>
    </source>
</evidence>
<accession>A0ABC8S0R9</accession>
<sequence length="74" mass="8491">MWLSILVPETIGTCRYSLGDDDASRVSNEDRRENIPKDQNDLLGQAQTYILTEEYNLVEVDLKFDMTQAPVRIS</sequence>
<protein>
    <submittedName>
        <fullName evidence="2">Uncharacterized protein</fullName>
    </submittedName>
</protein>
<organism evidence="2 3">
    <name type="scientific">Ilex paraguariensis</name>
    <name type="common">yerba mate</name>
    <dbReference type="NCBI Taxonomy" id="185542"/>
    <lineage>
        <taxon>Eukaryota</taxon>
        <taxon>Viridiplantae</taxon>
        <taxon>Streptophyta</taxon>
        <taxon>Embryophyta</taxon>
        <taxon>Tracheophyta</taxon>
        <taxon>Spermatophyta</taxon>
        <taxon>Magnoliopsida</taxon>
        <taxon>eudicotyledons</taxon>
        <taxon>Gunneridae</taxon>
        <taxon>Pentapetalae</taxon>
        <taxon>asterids</taxon>
        <taxon>campanulids</taxon>
        <taxon>Aquifoliales</taxon>
        <taxon>Aquifoliaceae</taxon>
        <taxon>Ilex</taxon>
    </lineage>
</organism>
<reference evidence="2 3" key="1">
    <citation type="submission" date="2024-02" db="EMBL/GenBank/DDBJ databases">
        <authorList>
            <person name="Vignale AGUSTIN F."/>
            <person name="Sosa J E."/>
            <person name="Modenutti C."/>
        </authorList>
    </citation>
    <scope>NUCLEOTIDE SEQUENCE [LARGE SCALE GENOMIC DNA]</scope>
</reference>
<dbReference type="Proteomes" id="UP001642360">
    <property type="component" value="Unassembled WGS sequence"/>
</dbReference>
<keyword evidence="3" id="KW-1185">Reference proteome</keyword>
<name>A0ABC8S0R9_9AQUA</name>
<gene>
    <name evidence="2" type="ORF">ILEXP_LOCUS15831</name>
</gene>
<feature type="region of interest" description="Disordered" evidence="1">
    <location>
        <begin position="18"/>
        <end position="37"/>
    </location>
</feature>
<dbReference type="EMBL" id="CAUOFW020001724">
    <property type="protein sequence ID" value="CAK9147897.1"/>
    <property type="molecule type" value="Genomic_DNA"/>
</dbReference>
<feature type="compositionally biased region" description="Basic and acidic residues" evidence="1">
    <location>
        <begin position="22"/>
        <end position="37"/>
    </location>
</feature>